<evidence type="ECO:0000313" key="3">
    <source>
        <dbReference type="Proteomes" id="UP000499080"/>
    </source>
</evidence>
<feature type="region of interest" description="Disordered" evidence="1">
    <location>
        <begin position="120"/>
        <end position="142"/>
    </location>
</feature>
<reference evidence="2 3" key="1">
    <citation type="journal article" date="2019" name="Sci. Rep.">
        <title>Orb-weaving spider Araneus ventricosus genome elucidates the spidroin gene catalogue.</title>
        <authorList>
            <person name="Kono N."/>
            <person name="Nakamura H."/>
            <person name="Ohtoshi R."/>
            <person name="Moran D.A.P."/>
            <person name="Shinohara A."/>
            <person name="Yoshida Y."/>
            <person name="Fujiwara M."/>
            <person name="Mori M."/>
            <person name="Tomita M."/>
            <person name="Arakawa K."/>
        </authorList>
    </citation>
    <scope>NUCLEOTIDE SEQUENCE [LARGE SCALE GENOMIC DNA]</scope>
</reference>
<proteinExistence type="predicted"/>
<sequence>MSFTRNMSSCSNMQMYSIPECSTDDETFDDDYCEPIHFTTTNETRPAQRNNSCDSDYCDPIYFTTSNETRPVQRNNSCPSEINKLEISVTALSYKTISLKSTEVTESVCNSEGELKEQLSSSTISFSESTRKTDIDSSNNDNKFQYANSSSCDISVQRIPKPYLKNEDCDSSSNGAYEKLSLKPLKSVTSSDPFLSVPSAEDNLVSSFSRTKQDEGIAKLSSENNATISITVDKYSERRRSATDLTMPVPRGRSGSIQWIQNVLQNIDNRCRSLLDLRRPSDIAEEGIRNSKEILETDQSDEEAPKVTPSSGATGRRYSENIIGKQKRFPFSSGIGHLKGLWREKNENKKHEPKDIDEIRTDVCPLFNFPTKGDEDELILDALRQAMRKCTTPDPSARPTSNSVFEQLSQIMK</sequence>
<dbReference type="Proteomes" id="UP000499080">
    <property type="component" value="Unassembled WGS sequence"/>
</dbReference>
<protein>
    <submittedName>
        <fullName evidence="2">Uncharacterized protein</fullName>
    </submittedName>
</protein>
<evidence type="ECO:0000313" key="2">
    <source>
        <dbReference type="EMBL" id="GBM39768.1"/>
    </source>
</evidence>
<comment type="caution">
    <text evidence="2">The sequence shown here is derived from an EMBL/GenBank/DDBJ whole genome shotgun (WGS) entry which is preliminary data.</text>
</comment>
<keyword evidence="3" id="KW-1185">Reference proteome</keyword>
<gene>
    <name evidence="2" type="ORF">AVEN_107181_1</name>
</gene>
<evidence type="ECO:0000256" key="1">
    <source>
        <dbReference type="SAM" id="MobiDB-lite"/>
    </source>
</evidence>
<accession>A0A4Y2FGG8</accession>
<dbReference type="AlphaFoldDB" id="A0A4Y2FGG8"/>
<name>A0A4Y2FGG8_ARAVE</name>
<organism evidence="2 3">
    <name type="scientific">Araneus ventricosus</name>
    <name type="common">Orbweaver spider</name>
    <name type="synonym">Epeira ventricosa</name>
    <dbReference type="NCBI Taxonomy" id="182803"/>
    <lineage>
        <taxon>Eukaryota</taxon>
        <taxon>Metazoa</taxon>
        <taxon>Ecdysozoa</taxon>
        <taxon>Arthropoda</taxon>
        <taxon>Chelicerata</taxon>
        <taxon>Arachnida</taxon>
        <taxon>Araneae</taxon>
        <taxon>Araneomorphae</taxon>
        <taxon>Entelegynae</taxon>
        <taxon>Araneoidea</taxon>
        <taxon>Araneidae</taxon>
        <taxon>Araneus</taxon>
    </lineage>
</organism>
<dbReference type="OrthoDB" id="6425864at2759"/>
<feature type="region of interest" description="Disordered" evidence="1">
    <location>
        <begin position="288"/>
        <end position="316"/>
    </location>
</feature>
<dbReference type="EMBL" id="BGPR01000907">
    <property type="protein sequence ID" value="GBM39768.1"/>
    <property type="molecule type" value="Genomic_DNA"/>
</dbReference>